<proteinExistence type="inferred from homology"/>
<reference evidence="9" key="1">
    <citation type="submission" date="2021-12" db="EMBL/GenBank/DDBJ databases">
        <title>Discovery of the Pendulisporaceae a myxobacterial family with distinct sporulation behavior and unique specialized metabolism.</title>
        <authorList>
            <person name="Garcia R."/>
            <person name="Popoff A."/>
            <person name="Bader C.D."/>
            <person name="Loehr J."/>
            <person name="Walesch S."/>
            <person name="Walt C."/>
            <person name="Boldt J."/>
            <person name="Bunk B."/>
            <person name="Haeckl F.J.F.P.J."/>
            <person name="Gunesch A.P."/>
            <person name="Birkelbach J."/>
            <person name="Nuebel U."/>
            <person name="Pietschmann T."/>
            <person name="Bach T."/>
            <person name="Mueller R."/>
        </authorList>
    </citation>
    <scope>NUCLEOTIDE SEQUENCE</scope>
    <source>
        <strain evidence="9">MSr11367</strain>
    </source>
</reference>
<evidence type="ECO:0000256" key="6">
    <source>
        <dbReference type="ARBA" id="ARBA00023098"/>
    </source>
</evidence>
<comment type="catalytic activity">
    <reaction evidence="1">
        <text>a 1,2-diacyl-sn-glycero-3-phosphocholine + H2O = a 1,2-diacyl-sn-glycero-3-phosphate + choline + H(+)</text>
        <dbReference type="Rhea" id="RHEA:14445"/>
        <dbReference type="ChEBI" id="CHEBI:15354"/>
        <dbReference type="ChEBI" id="CHEBI:15377"/>
        <dbReference type="ChEBI" id="CHEBI:15378"/>
        <dbReference type="ChEBI" id="CHEBI:57643"/>
        <dbReference type="ChEBI" id="CHEBI:58608"/>
        <dbReference type="EC" id="3.1.4.4"/>
    </reaction>
</comment>
<dbReference type="Gene3D" id="3.30.870.10">
    <property type="entry name" value="Endonuclease Chain A"/>
    <property type="match status" value="2"/>
</dbReference>
<dbReference type="InterPro" id="IPR025202">
    <property type="entry name" value="PLD-like_dom"/>
</dbReference>
<comment type="similarity">
    <text evidence="2">Belongs to the phospholipase D family.</text>
</comment>
<evidence type="ECO:0000256" key="2">
    <source>
        <dbReference type="ARBA" id="ARBA00008664"/>
    </source>
</evidence>
<evidence type="ECO:0000259" key="8">
    <source>
        <dbReference type="PROSITE" id="PS50035"/>
    </source>
</evidence>
<organism evidence="9 10">
    <name type="scientific">Pendulispora rubella</name>
    <dbReference type="NCBI Taxonomy" id="2741070"/>
    <lineage>
        <taxon>Bacteria</taxon>
        <taxon>Pseudomonadati</taxon>
        <taxon>Myxococcota</taxon>
        <taxon>Myxococcia</taxon>
        <taxon>Myxococcales</taxon>
        <taxon>Sorangiineae</taxon>
        <taxon>Pendulisporaceae</taxon>
        <taxon>Pendulispora</taxon>
    </lineage>
</organism>
<name>A0ABZ2L3P5_9BACT</name>
<keyword evidence="4" id="KW-0378">Hydrolase</keyword>
<feature type="domain" description="PLD phosphodiesterase" evidence="8">
    <location>
        <begin position="370"/>
        <end position="404"/>
    </location>
</feature>
<dbReference type="EMBL" id="CP089983">
    <property type="protein sequence ID" value="WXB04603.1"/>
    <property type="molecule type" value="Genomic_DNA"/>
</dbReference>
<dbReference type="RefSeq" id="WP_394834247.1">
    <property type="nucleotide sequence ID" value="NZ_CP089983.1"/>
</dbReference>
<keyword evidence="5" id="KW-0442">Lipid degradation</keyword>
<keyword evidence="7" id="KW-0732">Signal</keyword>
<dbReference type="PROSITE" id="PS51257">
    <property type="entry name" value="PROKAR_LIPOPROTEIN"/>
    <property type="match status" value="1"/>
</dbReference>
<evidence type="ECO:0000256" key="5">
    <source>
        <dbReference type="ARBA" id="ARBA00022963"/>
    </source>
</evidence>
<dbReference type="SUPFAM" id="SSF56024">
    <property type="entry name" value="Phospholipase D/nuclease"/>
    <property type="match status" value="2"/>
</dbReference>
<dbReference type="InterPro" id="IPR001736">
    <property type="entry name" value="PLipase_D/transphosphatidylase"/>
</dbReference>
<feature type="signal peptide" evidence="7">
    <location>
        <begin position="1"/>
        <end position="21"/>
    </location>
</feature>
<dbReference type="PROSITE" id="PS50035">
    <property type="entry name" value="PLD"/>
    <property type="match status" value="1"/>
</dbReference>
<dbReference type="InterPro" id="IPR051406">
    <property type="entry name" value="PLD_domain"/>
</dbReference>
<dbReference type="EC" id="3.1.4.4" evidence="3"/>
<evidence type="ECO:0000256" key="7">
    <source>
        <dbReference type="SAM" id="SignalP"/>
    </source>
</evidence>
<keyword evidence="10" id="KW-1185">Reference proteome</keyword>
<evidence type="ECO:0000256" key="1">
    <source>
        <dbReference type="ARBA" id="ARBA00000798"/>
    </source>
</evidence>
<feature type="chain" id="PRO_5047078610" description="phospholipase D" evidence="7">
    <location>
        <begin position="22"/>
        <end position="443"/>
    </location>
</feature>
<dbReference type="PANTHER" id="PTHR43856">
    <property type="entry name" value="CARDIOLIPIN HYDROLASE"/>
    <property type="match status" value="1"/>
</dbReference>
<evidence type="ECO:0000313" key="10">
    <source>
        <dbReference type="Proteomes" id="UP001374803"/>
    </source>
</evidence>
<dbReference type="Pfam" id="PF13091">
    <property type="entry name" value="PLDc_2"/>
    <property type="match status" value="2"/>
</dbReference>
<dbReference type="PANTHER" id="PTHR43856:SF1">
    <property type="entry name" value="MITOCHONDRIAL CARDIOLIPIN HYDROLASE"/>
    <property type="match status" value="1"/>
</dbReference>
<evidence type="ECO:0000313" key="9">
    <source>
        <dbReference type="EMBL" id="WXB04603.1"/>
    </source>
</evidence>
<evidence type="ECO:0000256" key="4">
    <source>
        <dbReference type="ARBA" id="ARBA00022801"/>
    </source>
</evidence>
<protein>
    <recommendedName>
        <fullName evidence="3">phospholipase D</fullName>
        <ecNumber evidence="3">3.1.4.4</ecNumber>
    </recommendedName>
</protein>
<evidence type="ECO:0000256" key="3">
    <source>
        <dbReference type="ARBA" id="ARBA00012027"/>
    </source>
</evidence>
<sequence length="443" mass="48976">MFVRTCRIRWMLGFMVGSLGCAPEASLDANDNAFAEASALEAEPDPVMNKAVFNDPIGTKAAQNAIFIQFARLIDRVPAGEEIQMSFFGWDPPDTDDTADDPDLGARLLAAHARGVRVKVILDLGNTGNAAHTRLANVLGGDDSKPSYVVTCNDQFPNGPKRGCIGTRVVTWSDGSKSYAYNHNKFALFSKVALSSGVVSNVVFQGSSNMGLWDTNESYNNMLTWSDAGTYGAFRTYFEDLRRYRRTSGGNNDYYWATPTGTDYKVHFFPRHERSGQPLDDAASDTVYNALQSVTSCRYNDNGVTRQTDVRVAMWAFNRSVVARKLTQLSKAGCWVDVVFSEASDASLNELRAAGGPQLTRCNFHVGPGIDVRVHSKYMLVDGAYDDDIVPRVFTGSHNYAYSALRQADETLVRVMGRAVHTDYLNNFYRLRDTCRARGGIIR</sequence>
<accession>A0ABZ2L3P5</accession>
<dbReference type="Proteomes" id="UP001374803">
    <property type="component" value="Chromosome"/>
</dbReference>
<gene>
    <name evidence="9" type="ORF">LVJ94_47890</name>
</gene>
<keyword evidence="6" id="KW-0443">Lipid metabolism</keyword>